<evidence type="ECO:0000256" key="2">
    <source>
        <dbReference type="ARBA" id="ARBA00023125"/>
    </source>
</evidence>
<name>A0A6B8W3U2_9CORY</name>
<dbReference type="AlphaFoldDB" id="A0A6B8W3U2"/>
<evidence type="ECO:0000313" key="5">
    <source>
        <dbReference type="EMBL" id="QGU06597.1"/>
    </source>
</evidence>
<dbReference type="Pfam" id="PF12833">
    <property type="entry name" value="HTH_18"/>
    <property type="match status" value="1"/>
</dbReference>
<evidence type="ECO:0000256" key="1">
    <source>
        <dbReference type="ARBA" id="ARBA00023015"/>
    </source>
</evidence>
<dbReference type="EMBL" id="CP046455">
    <property type="protein sequence ID" value="QGU06597.1"/>
    <property type="molecule type" value="Genomic_DNA"/>
</dbReference>
<dbReference type="RefSeq" id="WP_156230188.1">
    <property type="nucleotide sequence ID" value="NZ_CP046455.1"/>
</dbReference>
<reference evidence="5 6" key="1">
    <citation type="submission" date="2019-11" db="EMBL/GenBank/DDBJ databases">
        <title>Complete genome sequence of Corynebacterium kalinowskii 1959, a novel Corynebacterium species isolated from soil of a small paddock in Vilsendorf, Germany.</title>
        <authorList>
            <person name="Schaffert L."/>
            <person name="Ruwe M."/>
            <person name="Milse J."/>
            <person name="Hanuschka K."/>
            <person name="Ortseifen V."/>
            <person name="Droste J."/>
            <person name="Brandt D."/>
            <person name="Schlueter L."/>
            <person name="Kutter Y."/>
            <person name="Vinke S."/>
            <person name="Viehoefer P."/>
            <person name="Jacob L."/>
            <person name="Luebke N.-C."/>
            <person name="Schulte-Berndt E."/>
            <person name="Hain C."/>
            <person name="Linder M."/>
            <person name="Schmidt P."/>
            <person name="Wollenschlaeger L."/>
            <person name="Luttermann T."/>
            <person name="Thieme E."/>
            <person name="Hassa J."/>
            <person name="Haak M."/>
            <person name="Wittchen M."/>
            <person name="Mentz A."/>
            <person name="Persicke M."/>
            <person name="Busche T."/>
            <person name="Ruckert C."/>
        </authorList>
    </citation>
    <scope>NUCLEOTIDE SEQUENCE [LARGE SCALE GENOMIC DNA]</scope>
    <source>
        <strain evidence="5 6">2039</strain>
    </source>
</reference>
<sequence length="336" mass="37271">MSELHRTKYEESFSISKEGLEKWKACVAKVFPPLRIAPTERAPFAGSLRAAGAVGLHMSRISSSPHIVERRQSLISGSDGHYLKLSLHLQGQSMLVQDGRELLLQPGDVTLYDTSRPYTLVQSEDYTMLVAMFPREAVRALAPDAPELAGLKLEADSGLTSIVSDYLHTLDKNLLSLNGPAGQRLARAGLDLIGSLLATELDQAPAAEPHALTLRKIQNHIEQNLADPELSPTSIAAAHYISVRHLHDLFRQDGRTVAAWVRSQRLERCRQDLRDPLLMDRNVAGIAARWGFLDAGHFSRLFRTTFGETPSNYRKSASHTPEFSVHAYHIHPARNP</sequence>
<evidence type="ECO:0000313" key="6">
    <source>
        <dbReference type="Proteomes" id="UP000424462"/>
    </source>
</evidence>
<dbReference type="SMART" id="SM00342">
    <property type="entry name" value="HTH_ARAC"/>
    <property type="match status" value="1"/>
</dbReference>
<keyword evidence="2" id="KW-0238">DNA-binding</keyword>
<gene>
    <name evidence="5" type="primary">feaR2</name>
    <name evidence="5" type="ORF">COCCU_03215</name>
</gene>
<dbReference type="Proteomes" id="UP000424462">
    <property type="component" value="Chromosome"/>
</dbReference>
<dbReference type="InterPro" id="IPR050204">
    <property type="entry name" value="AraC_XylS_family_regulators"/>
</dbReference>
<evidence type="ECO:0000256" key="3">
    <source>
        <dbReference type="ARBA" id="ARBA00023163"/>
    </source>
</evidence>
<dbReference type="PANTHER" id="PTHR46796:SF6">
    <property type="entry name" value="ARAC SUBFAMILY"/>
    <property type="match status" value="1"/>
</dbReference>
<keyword evidence="3" id="KW-0804">Transcription</keyword>
<dbReference type="GO" id="GO:0003700">
    <property type="term" value="F:DNA-binding transcription factor activity"/>
    <property type="evidence" value="ECO:0007669"/>
    <property type="project" value="InterPro"/>
</dbReference>
<dbReference type="Gene3D" id="1.10.10.60">
    <property type="entry name" value="Homeodomain-like"/>
    <property type="match status" value="1"/>
</dbReference>
<keyword evidence="1" id="KW-0805">Transcription regulation</keyword>
<dbReference type="PROSITE" id="PS01124">
    <property type="entry name" value="HTH_ARAC_FAMILY_2"/>
    <property type="match status" value="1"/>
</dbReference>
<dbReference type="SUPFAM" id="SSF46689">
    <property type="entry name" value="Homeodomain-like"/>
    <property type="match status" value="1"/>
</dbReference>
<accession>A0A6B8W3U2</accession>
<protein>
    <submittedName>
        <fullName evidence="5">Transcriptional activator FeaR</fullName>
    </submittedName>
</protein>
<dbReference type="Pfam" id="PF14525">
    <property type="entry name" value="AraC_binding_2"/>
    <property type="match status" value="1"/>
</dbReference>
<dbReference type="InterPro" id="IPR009057">
    <property type="entry name" value="Homeodomain-like_sf"/>
</dbReference>
<feature type="domain" description="HTH araC/xylS-type" evidence="4">
    <location>
        <begin position="215"/>
        <end position="316"/>
    </location>
</feature>
<dbReference type="KEGG" id="cok:COCCU_03215"/>
<evidence type="ECO:0000259" key="4">
    <source>
        <dbReference type="PROSITE" id="PS01124"/>
    </source>
</evidence>
<dbReference type="InterPro" id="IPR020449">
    <property type="entry name" value="Tscrpt_reg_AraC-type_HTH"/>
</dbReference>
<dbReference type="PRINTS" id="PR00032">
    <property type="entry name" value="HTHARAC"/>
</dbReference>
<organism evidence="5 6">
    <name type="scientific">Corynebacterium occultum</name>
    <dbReference type="NCBI Taxonomy" id="2675219"/>
    <lineage>
        <taxon>Bacteria</taxon>
        <taxon>Bacillati</taxon>
        <taxon>Actinomycetota</taxon>
        <taxon>Actinomycetes</taxon>
        <taxon>Mycobacteriales</taxon>
        <taxon>Corynebacteriaceae</taxon>
        <taxon>Corynebacterium</taxon>
    </lineage>
</organism>
<dbReference type="GO" id="GO:0043565">
    <property type="term" value="F:sequence-specific DNA binding"/>
    <property type="evidence" value="ECO:0007669"/>
    <property type="project" value="InterPro"/>
</dbReference>
<proteinExistence type="predicted"/>
<dbReference type="PANTHER" id="PTHR46796">
    <property type="entry name" value="HTH-TYPE TRANSCRIPTIONAL ACTIVATOR RHAS-RELATED"/>
    <property type="match status" value="1"/>
</dbReference>
<dbReference type="InterPro" id="IPR035418">
    <property type="entry name" value="AraC-bd_2"/>
</dbReference>
<keyword evidence="6" id="KW-1185">Reference proteome</keyword>
<dbReference type="InterPro" id="IPR018060">
    <property type="entry name" value="HTH_AraC"/>
</dbReference>